<evidence type="ECO:0000256" key="2">
    <source>
        <dbReference type="ARBA" id="ARBA00012662"/>
    </source>
</evidence>
<dbReference type="InterPro" id="IPR057739">
    <property type="entry name" value="Glyco_hydro_29_N"/>
</dbReference>
<name>A0A917VTZ1_9ACTN</name>
<dbReference type="PROSITE" id="PS50231">
    <property type="entry name" value="RICIN_B_LECTIN"/>
    <property type="match status" value="1"/>
</dbReference>
<accession>A0A917VTZ1</accession>
<evidence type="ECO:0000256" key="1">
    <source>
        <dbReference type="ARBA" id="ARBA00007951"/>
    </source>
</evidence>
<comment type="similarity">
    <text evidence="1">Belongs to the glycosyl hydrolase 29 family.</text>
</comment>
<dbReference type="Pfam" id="PF14200">
    <property type="entry name" value="RicinB_lectin_2"/>
    <property type="match status" value="1"/>
</dbReference>
<dbReference type="EMBL" id="BMPQ01000066">
    <property type="protein sequence ID" value="GGL18216.1"/>
    <property type="molecule type" value="Genomic_DNA"/>
</dbReference>
<dbReference type="Gene3D" id="2.80.10.50">
    <property type="match status" value="1"/>
</dbReference>
<evidence type="ECO:0000256" key="3">
    <source>
        <dbReference type="ARBA" id="ARBA00022729"/>
    </source>
</evidence>
<dbReference type="Pfam" id="PF00754">
    <property type="entry name" value="F5_F8_type_C"/>
    <property type="match status" value="1"/>
</dbReference>
<gene>
    <name evidence="7" type="ORF">GCM10010094_94020</name>
</gene>
<dbReference type="GO" id="GO:0005764">
    <property type="term" value="C:lysosome"/>
    <property type="evidence" value="ECO:0007669"/>
    <property type="project" value="TreeGrafter"/>
</dbReference>
<keyword evidence="3" id="KW-0732">Signal</keyword>
<keyword evidence="8" id="KW-1185">Reference proteome</keyword>
<sequence length="668" mass="72329">MSPHIVTASSAIDPQECPMSASRMNRRTFLGAAGAATAATALPLVPGFSGLLSQASAADTQTNLSKMVDMRFGMFNHFSLGTFTNEEWAAPKQSPTLFAPPSVNCAQWADAAAAAKMSYGILTTKHHDGFALWPSAYGTQNVANSSYKHDVVKAYCDAFRAKNLKVGFYYSIWDRTYGVEAWESRHKVTGLEITDAIKPDHMTFMLGQIRELLTNYGTIDMFMTDGYAWQMGQQAVSYQRIRSLVKELQPDCVMIDIGGLTEPFLSDAIFFEEPLGITAPAGNTYAGMQGQTISNGWFWHPSTPTEGLMSKDAILSHLADLEPKYTSFILNCPPNRNGLLDTNVVNRLAEVGAAWSPNTSRPSLPTQPLRAEHPVTPVNAYATAFRAGEGPLHAIDGLSDVRYETCWSTWGLSPALPHSITIDLGGVWSNVSTLEYLPKQWNRSNSTDGDITSYTILTSTDGVTFTQVATGTWAGDRATKVAEWPARNVGFVRIRANAATGGYANISGVRIGGRSLKPALVSTTLPGDGTVYRLVNRNSGQVADVVNRLTTNGTKIQQWPWLGQTNQKWTFIKTGDGYYKIKGVGSGKLLEIGGLSRADGGTAGIWGDAGAPQQHWAVTPTGDGHYLLINRYSGLSLAVDEASTANAAAVEQQPYAGRTEQQWQIIPS</sequence>
<dbReference type="EC" id="3.2.1.51" evidence="2"/>
<organism evidence="7 8">
    <name type="scientific">Streptomyces flaveus</name>
    <dbReference type="NCBI Taxonomy" id="66370"/>
    <lineage>
        <taxon>Bacteria</taxon>
        <taxon>Bacillati</taxon>
        <taxon>Actinomycetota</taxon>
        <taxon>Actinomycetes</taxon>
        <taxon>Kitasatosporales</taxon>
        <taxon>Streptomycetaceae</taxon>
        <taxon>Streptomyces</taxon>
        <taxon>Streptomyces aurantiacus group</taxon>
    </lineage>
</organism>
<dbReference type="Pfam" id="PF01120">
    <property type="entry name" value="Alpha_L_fucos"/>
    <property type="match status" value="1"/>
</dbReference>
<dbReference type="SMART" id="SM00812">
    <property type="entry name" value="Alpha_L_fucos"/>
    <property type="match status" value="1"/>
</dbReference>
<dbReference type="InterPro" id="IPR006311">
    <property type="entry name" value="TAT_signal"/>
</dbReference>
<dbReference type="GO" id="GO:0004560">
    <property type="term" value="F:alpha-L-fucosidase activity"/>
    <property type="evidence" value="ECO:0007669"/>
    <property type="project" value="InterPro"/>
</dbReference>
<dbReference type="SMART" id="SM00458">
    <property type="entry name" value="RICIN"/>
    <property type="match status" value="1"/>
</dbReference>
<dbReference type="InterPro" id="IPR035992">
    <property type="entry name" value="Ricin_B-like_lectins"/>
</dbReference>
<reference evidence="7" key="2">
    <citation type="submission" date="2020-09" db="EMBL/GenBank/DDBJ databases">
        <authorList>
            <person name="Sun Q."/>
            <person name="Ohkuma M."/>
        </authorList>
    </citation>
    <scope>NUCLEOTIDE SEQUENCE</scope>
    <source>
        <strain evidence="7">JCM 3035</strain>
    </source>
</reference>
<reference evidence="7" key="1">
    <citation type="journal article" date="2014" name="Int. J. Syst. Evol. Microbiol.">
        <title>Complete genome sequence of Corynebacterium casei LMG S-19264T (=DSM 44701T), isolated from a smear-ripened cheese.</title>
        <authorList>
            <consortium name="US DOE Joint Genome Institute (JGI-PGF)"/>
            <person name="Walter F."/>
            <person name="Albersmeier A."/>
            <person name="Kalinowski J."/>
            <person name="Ruckert C."/>
        </authorList>
    </citation>
    <scope>NUCLEOTIDE SEQUENCE</scope>
    <source>
        <strain evidence="7">JCM 3035</strain>
    </source>
</reference>
<evidence type="ECO:0000256" key="5">
    <source>
        <dbReference type="ARBA" id="ARBA00023295"/>
    </source>
</evidence>
<comment type="caution">
    <text evidence="7">The sequence shown here is derived from an EMBL/GenBank/DDBJ whole genome shotgun (WGS) entry which is preliminary data.</text>
</comment>
<dbReference type="SUPFAM" id="SSF51445">
    <property type="entry name" value="(Trans)glycosidases"/>
    <property type="match status" value="1"/>
</dbReference>
<dbReference type="PANTHER" id="PTHR10030">
    <property type="entry name" value="ALPHA-L-FUCOSIDASE"/>
    <property type="match status" value="1"/>
</dbReference>
<keyword evidence="4" id="KW-0378">Hydrolase</keyword>
<evidence type="ECO:0000313" key="8">
    <source>
        <dbReference type="Proteomes" id="UP000637788"/>
    </source>
</evidence>
<dbReference type="CDD" id="cd00161">
    <property type="entry name" value="beta-trefoil_Ricin-like"/>
    <property type="match status" value="1"/>
</dbReference>
<evidence type="ECO:0000259" key="6">
    <source>
        <dbReference type="SMART" id="SM00458"/>
    </source>
</evidence>
<dbReference type="InterPro" id="IPR000933">
    <property type="entry name" value="Glyco_hydro_29"/>
</dbReference>
<evidence type="ECO:0000256" key="4">
    <source>
        <dbReference type="ARBA" id="ARBA00022801"/>
    </source>
</evidence>
<dbReference type="AlphaFoldDB" id="A0A917VTZ1"/>
<dbReference type="InterPro" id="IPR017853">
    <property type="entry name" value="GH"/>
</dbReference>
<feature type="domain" description="Ricin B lectin" evidence="6">
    <location>
        <begin position="529"/>
        <end position="666"/>
    </location>
</feature>
<dbReference type="SUPFAM" id="SSF50370">
    <property type="entry name" value="Ricin B-like lectins"/>
    <property type="match status" value="1"/>
</dbReference>
<dbReference type="Gene3D" id="3.20.20.80">
    <property type="entry name" value="Glycosidases"/>
    <property type="match status" value="1"/>
</dbReference>
<dbReference type="InterPro" id="IPR008979">
    <property type="entry name" value="Galactose-bd-like_sf"/>
</dbReference>
<dbReference type="PROSITE" id="PS51318">
    <property type="entry name" value="TAT"/>
    <property type="match status" value="1"/>
</dbReference>
<dbReference type="GO" id="GO:0016139">
    <property type="term" value="P:glycoside catabolic process"/>
    <property type="evidence" value="ECO:0007669"/>
    <property type="project" value="TreeGrafter"/>
</dbReference>
<protein>
    <recommendedName>
        <fullName evidence="2">alpha-L-fucosidase</fullName>
        <ecNumber evidence="2">3.2.1.51</ecNumber>
    </recommendedName>
</protein>
<dbReference type="InterPro" id="IPR000772">
    <property type="entry name" value="Ricin_B_lectin"/>
</dbReference>
<dbReference type="InterPro" id="IPR000421">
    <property type="entry name" value="FA58C"/>
</dbReference>
<proteinExistence type="inferred from homology"/>
<dbReference type="Proteomes" id="UP000637788">
    <property type="component" value="Unassembled WGS sequence"/>
</dbReference>
<keyword evidence="5" id="KW-0326">Glycosidase</keyword>
<evidence type="ECO:0000313" key="7">
    <source>
        <dbReference type="EMBL" id="GGL18216.1"/>
    </source>
</evidence>
<dbReference type="GO" id="GO:0006004">
    <property type="term" value="P:fucose metabolic process"/>
    <property type="evidence" value="ECO:0007669"/>
    <property type="project" value="TreeGrafter"/>
</dbReference>
<dbReference type="Gene3D" id="2.60.120.260">
    <property type="entry name" value="Galactose-binding domain-like"/>
    <property type="match status" value="1"/>
</dbReference>
<dbReference type="SUPFAM" id="SSF49785">
    <property type="entry name" value="Galactose-binding domain-like"/>
    <property type="match status" value="1"/>
</dbReference>
<dbReference type="PANTHER" id="PTHR10030:SF37">
    <property type="entry name" value="ALPHA-L-FUCOSIDASE-RELATED"/>
    <property type="match status" value="1"/>
</dbReference>